<dbReference type="Pfam" id="PF21773">
    <property type="entry name" value="ODAD1_CC"/>
    <property type="match status" value="1"/>
</dbReference>
<dbReference type="GO" id="GO:0003341">
    <property type="term" value="P:cilium movement"/>
    <property type="evidence" value="ECO:0007669"/>
    <property type="project" value="InterPro"/>
</dbReference>
<dbReference type="PANTHER" id="PTHR46518">
    <property type="entry name" value="COILED-COIL DOMAIN-CONTAINING PROTEIN 151"/>
    <property type="match status" value="1"/>
</dbReference>
<name>A0A0L0D672_THETB</name>
<organism evidence="5 6">
    <name type="scientific">Thecamonas trahens ATCC 50062</name>
    <dbReference type="NCBI Taxonomy" id="461836"/>
    <lineage>
        <taxon>Eukaryota</taxon>
        <taxon>Apusozoa</taxon>
        <taxon>Apusomonadida</taxon>
        <taxon>Apusomonadidae</taxon>
        <taxon>Thecamonas</taxon>
    </lineage>
</organism>
<feature type="compositionally biased region" description="Acidic residues" evidence="3">
    <location>
        <begin position="476"/>
        <end position="500"/>
    </location>
</feature>
<dbReference type="InterPro" id="IPR049258">
    <property type="entry name" value="ODAD1_CC"/>
</dbReference>
<dbReference type="Proteomes" id="UP000054408">
    <property type="component" value="Unassembled WGS sequence"/>
</dbReference>
<dbReference type="GO" id="GO:0036064">
    <property type="term" value="C:ciliary basal body"/>
    <property type="evidence" value="ECO:0007669"/>
    <property type="project" value="TreeGrafter"/>
</dbReference>
<dbReference type="GeneID" id="25563680"/>
<evidence type="ECO:0000313" key="5">
    <source>
        <dbReference type="EMBL" id="KNC47887.1"/>
    </source>
</evidence>
<evidence type="ECO:0000313" key="6">
    <source>
        <dbReference type="Proteomes" id="UP000054408"/>
    </source>
</evidence>
<dbReference type="AlphaFoldDB" id="A0A0L0D672"/>
<dbReference type="eggNOG" id="ENOG502QR7A">
    <property type="taxonomic scope" value="Eukaryota"/>
</dbReference>
<evidence type="ECO:0000256" key="3">
    <source>
        <dbReference type="SAM" id="MobiDB-lite"/>
    </source>
</evidence>
<feature type="compositionally biased region" description="Basic and acidic residues" evidence="3">
    <location>
        <begin position="501"/>
        <end position="520"/>
    </location>
</feature>
<dbReference type="OMA" id="VIQEWKS"/>
<gene>
    <name evidence="5" type="ORF">AMSG_04118</name>
</gene>
<evidence type="ECO:0000259" key="4">
    <source>
        <dbReference type="Pfam" id="PF21773"/>
    </source>
</evidence>
<evidence type="ECO:0000256" key="1">
    <source>
        <dbReference type="ARBA" id="ARBA00023054"/>
    </source>
</evidence>
<dbReference type="EMBL" id="GL349449">
    <property type="protein sequence ID" value="KNC47887.1"/>
    <property type="molecule type" value="Genomic_DNA"/>
</dbReference>
<dbReference type="PANTHER" id="PTHR46518:SF1">
    <property type="entry name" value="OUTER DYNEIN ARM-DOCKING COMPLEX SUBUNIT 3"/>
    <property type="match status" value="1"/>
</dbReference>
<dbReference type="GO" id="GO:0097542">
    <property type="term" value="C:ciliary tip"/>
    <property type="evidence" value="ECO:0007669"/>
    <property type="project" value="TreeGrafter"/>
</dbReference>
<dbReference type="STRING" id="461836.A0A0L0D672"/>
<reference evidence="5 6" key="1">
    <citation type="submission" date="2010-05" db="EMBL/GenBank/DDBJ databases">
        <title>The Genome Sequence of Thecamonas trahens ATCC 50062.</title>
        <authorList>
            <consortium name="The Broad Institute Genome Sequencing Platform"/>
            <person name="Russ C."/>
            <person name="Cuomo C."/>
            <person name="Shea T."/>
            <person name="Young S.K."/>
            <person name="Zeng Q."/>
            <person name="Koehrsen M."/>
            <person name="Haas B."/>
            <person name="Borodovsky M."/>
            <person name="Guigo R."/>
            <person name="Alvarado L."/>
            <person name="Berlin A."/>
            <person name="Bochicchio J."/>
            <person name="Borenstein D."/>
            <person name="Chapman S."/>
            <person name="Chen Z."/>
            <person name="Freedman E."/>
            <person name="Gellesch M."/>
            <person name="Goldberg J."/>
            <person name="Griggs A."/>
            <person name="Gujja S."/>
            <person name="Heilman E."/>
            <person name="Heiman D."/>
            <person name="Hepburn T."/>
            <person name="Howarth C."/>
            <person name="Jen D."/>
            <person name="Larson L."/>
            <person name="Mehta T."/>
            <person name="Park D."/>
            <person name="Pearson M."/>
            <person name="Roberts A."/>
            <person name="Saif S."/>
            <person name="Shenoy N."/>
            <person name="Sisk P."/>
            <person name="Stolte C."/>
            <person name="Sykes S."/>
            <person name="Thomson T."/>
            <person name="Walk T."/>
            <person name="White J."/>
            <person name="Yandava C."/>
            <person name="Burger G."/>
            <person name="Gray M.W."/>
            <person name="Holland P.W.H."/>
            <person name="King N."/>
            <person name="Lang F.B.F."/>
            <person name="Roger A.J."/>
            <person name="Ruiz-Trillo I."/>
            <person name="Lander E."/>
            <person name="Nusbaum C."/>
        </authorList>
    </citation>
    <scope>NUCLEOTIDE SEQUENCE [LARGE SCALE GENOMIC DNA]</scope>
    <source>
        <strain evidence="5 6">ATCC 50062</strain>
    </source>
</reference>
<keyword evidence="6" id="KW-1185">Reference proteome</keyword>
<sequence>MSSKEDELVDLQKRFSLLQGDLKAYVEAAMWTQSHNSETIKALRAENKKLRDDLGRVRNLEDNYSMTQSLKEEVKRADKAQAALRKRHDLKHAEADRMDSRLESLKDRLEVMSREAARALNHDSSESQAIRRLENRLDKAMIKYNEAMSIRKTYEQIKQRLEEERLGFDNQLAAIERTLETKEQDLGELIMMQRDAVHARDVAKSELERFESMIEAERAAKEREKQDKVELVNAKEEKMAALERRQRQIELEAASSDSESENADQAAADARLLEEQERKIATYEDAFRQIKEATGVADVNEVIKKFLTQEATHKSLEASKKQAEARLDELRHEKTKLASLYEELRFAGTGDRGTAESVAEFEANLAESTAKMERNRTKFNLIADALLEAKSGVGHLADMLAEYKFPTIAKTPPMADDTVVETLAIAEAKVLKLLDAVEDGDMVMDADDDIRALETKLASRQEAQLPPDNLRVAIALDDESDLSEASDDADARDDVMDDEFVPTRESMRRMADRHFMEAQRRQRRQRRR</sequence>
<feature type="domain" description="ODAD1 central coiled coil region" evidence="4">
    <location>
        <begin position="128"/>
        <end position="398"/>
    </location>
</feature>
<protein>
    <recommendedName>
        <fullName evidence="4">ODAD1 central coiled coil region domain-containing protein</fullName>
    </recommendedName>
</protein>
<feature type="coiled-coil region" evidence="2">
    <location>
        <begin position="40"/>
        <end position="378"/>
    </location>
</feature>
<dbReference type="InterPro" id="IPR033192">
    <property type="entry name" value="ODAD3"/>
</dbReference>
<dbReference type="GO" id="GO:0036158">
    <property type="term" value="P:outer dynein arm assembly"/>
    <property type="evidence" value="ECO:0007669"/>
    <property type="project" value="InterPro"/>
</dbReference>
<dbReference type="OrthoDB" id="10255247at2759"/>
<dbReference type="RefSeq" id="XP_013758909.1">
    <property type="nucleotide sequence ID" value="XM_013903455.1"/>
</dbReference>
<keyword evidence="1 2" id="KW-0175">Coiled coil</keyword>
<proteinExistence type="predicted"/>
<evidence type="ECO:0000256" key="2">
    <source>
        <dbReference type="SAM" id="Coils"/>
    </source>
</evidence>
<accession>A0A0L0D672</accession>
<feature type="region of interest" description="Disordered" evidence="3">
    <location>
        <begin position="476"/>
        <end position="528"/>
    </location>
</feature>
<dbReference type="GO" id="GO:0035253">
    <property type="term" value="C:ciliary rootlet"/>
    <property type="evidence" value="ECO:0007669"/>
    <property type="project" value="TreeGrafter"/>
</dbReference>